<comment type="cofactor">
    <cofactor evidence="1">
        <name>Fe cation</name>
        <dbReference type="ChEBI" id="CHEBI:24875"/>
    </cofactor>
</comment>
<dbReference type="Proteomes" id="UP000660262">
    <property type="component" value="Unassembled WGS sequence"/>
</dbReference>
<comment type="caution">
    <text evidence="3">The sequence shown here is derived from an EMBL/GenBank/DDBJ whole genome shotgun (WGS) entry which is preliminary data.</text>
</comment>
<dbReference type="Pfam" id="PF05721">
    <property type="entry name" value="PhyH"/>
    <property type="match status" value="1"/>
</dbReference>
<feature type="compositionally biased region" description="Polar residues" evidence="2">
    <location>
        <begin position="13"/>
        <end position="24"/>
    </location>
</feature>
<dbReference type="AlphaFoldDB" id="A0A830HH88"/>
<keyword evidence="4" id="KW-1185">Reference proteome</keyword>
<dbReference type="GO" id="GO:0016491">
    <property type="term" value="F:oxidoreductase activity"/>
    <property type="evidence" value="ECO:0007669"/>
    <property type="project" value="UniProtKB-ARBA"/>
</dbReference>
<dbReference type="OrthoDB" id="445007at2759"/>
<evidence type="ECO:0000313" key="3">
    <source>
        <dbReference type="EMBL" id="GHP05001.1"/>
    </source>
</evidence>
<dbReference type="Gene3D" id="2.60.120.620">
    <property type="entry name" value="q2cbj1_9rhob like domain"/>
    <property type="match status" value="1"/>
</dbReference>
<dbReference type="PANTHER" id="PTHR20883:SF48">
    <property type="entry name" value="ECTOINE DIOXYGENASE"/>
    <property type="match status" value="1"/>
</dbReference>
<evidence type="ECO:0000313" key="4">
    <source>
        <dbReference type="Proteomes" id="UP000660262"/>
    </source>
</evidence>
<reference evidence="3" key="1">
    <citation type="submission" date="2020-10" db="EMBL/GenBank/DDBJ databases">
        <title>Unveiling of a novel bifunctional photoreceptor, Dualchrome1, isolated from a cosmopolitan green alga.</title>
        <authorList>
            <person name="Suzuki S."/>
            <person name="Kawachi M."/>
        </authorList>
    </citation>
    <scope>NUCLEOTIDE SEQUENCE</scope>
    <source>
        <strain evidence="3">NIES 2893</strain>
    </source>
</reference>
<name>A0A830HH88_9CHLO</name>
<dbReference type="EMBL" id="BNJQ01000009">
    <property type="protein sequence ID" value="GHP05001.1"/>
    <property type="molecule type" value="Genomic_DNA"/>
</dbReference>
<sequence>MTTLGDDADFTSVHVTTTPNTNHATAFDVPKPPPPPGVYALREDARKLANRVDTFDDAADSDDALNALHDLGYLAVERALDEQSVQTCLDELAVMARGEQDLAKKFLERVGEVREAVSEGRIQVSDGGDHEALQFEAFAETKAETEADALKDLANVRKLQGFVRHSPTLAALAYRRDVLELVAKAIGGGVRADDLQIHQSLALLKPPAPSGAEQGGREKPFHQDLAYFSIEPHTKIIGAWFALDDTDEKNGCMHFIPRGHQRGIWRHESIRDWQIDDADVLEASDGDGGPCVSVPLRRGGAVMFNGLSPHGTPPNVSASSTRRAVQFHYHAGARRITDEERFEIFGGAARGGGEIN</sequence>
<gene>
    <name evidence="3" type="ORF">PPROV_000375300</name>
</gene>
<evidence type="ECO:0000256" key="1">
    <source>
        <dbReference type="ARBA" id="ARBA00001962"/>
    </source>
</evidence>
<evidence type="ECO:0008006" key="5">
    <source>
        <dbReference type="Google" id="ProtNLM"/>
    </source>
</evidence>
<feature type="region of interest" description="Disordered" evidence="2">
    <location>
        <begin position="1"/>
        <end position="34"/>
    </location>
</feature>
<accession>A0A830HH88</accession>
<dbReference type="InterPro" id="IPR008775">
    <property type="entry name" value="Phytyl_CoA_dOase-like"/>
</dbReference>
<dbReference type="SUPFAM" id="SSF51197">
    <property type="entry name" value="Clavaminate synthase-like"/>
    <property type="match status" value="1"/>
</dbReference>
<proteinExistence type="predicted"/>
<protein>
    <recommendedName>
        <fullName evidence="5">Fe2OG dioxygenase domain-containing protein</fullName>
    </recommendedName>
</protein>
<evidence type="ECO:0000256" key="2">
    <source>
        <dbReference type="SAM" id="MobiDB-lite"/>
    </source>
</evidence>
<dbReference type="PANTHER" id="PTHR20883">
    <property type="entry name" value="PHYTANOYL-COA DIOXYGENASE DOMAIN CONTAINING 1"/>
    <property type="match status" value="1"/>
</dbReference>
<dbReference type="GO" id="GO:0046872">
    <property type="term" value="F:metal ion binding"/>
    <property type="evidence" value="ECO:0007669"/>
    <property type="project" value="UniProtKB-ARBA"/>
</dbReference>
<organism evidence="3 4">
    <name type="scientific">Pycnococcus provasolii</name>
    <dbReference type="NCBI Taxonomy" id="41880"/>
    <lineage>
        <taxon>Eukaryota</taxon>
        <taxon>Viridiplantae</taxon>
        <taxon>Chlorophyta</taxon>
        <taxon>Pseudoscourfieldiophyceae</taxon>
        <taxon>Pseudoscourfieldiales</taxon>
        <taxon>Pycnococcaceae</taxon>
        <taxon>Pycnococcus</taxon>
    </lineage>
</organism>